<accession>A0ABW2IQL9</accession>
<comment type="caution">
    <text evidence="1">The sequence shown here is derived from an EMBL/GenBank/DDBJ whole genome shotgun (WGS) entry which is preliminary data.</text>
</comment>
<gene>
    <name evidence="1" type="ORF">ACFQQA_00875</name>
</gene>
<evidence type="ECO:0000313" key="2">
    <source>
        <dbReference type="Proteomes" id="UP001596506"/>
    </source>
</evidence>
<dbReference type="RefSeq" id="WP_100688897.1">
    <property type="nucleotide sequence ID" value="NZ_JBHTBD010000001.1"/>
</dbReference>
<protein>
    <submittedName>
        <fullName evidence="1">TIGR04255 family protein</fullName>
    </submittedName>
</protein>
<evidence type="ECO:0000313" key="1">
    <source>
        <dbReference type="EMBL" id="MFC7293267.1"/>
    </source>
</evidence>
<reference evidence="2" key="1">
    <citation type="journal article" date="2019" name="Int. J. Syst. Evol. Microbiol.">
        <title>The Global Catalogue of Microorganisms (GCM) 10K type strain sequencing project: providing services to taxonomists for standard genome sequencing and annotation.</title>
        <authorList>
            <consortium name="The Broad Institute Genomics Platform"/>
            <consortium name="The Broad Institute Genome Sequencing Center for Infectious Disease"/>
            <person name="Wu L."/>
            <person name="Ma J."/>
        </authorList>
    </citation>
    <scope>NUCLEOTIDE SEQUENCE [LARGE SCALE GENOMIC DNA]</scope>
    <source>
        <strain evidence="2">CCUG 60559</strain>
    </source>
</reference>
<proteinExistence type="predicted"/>
<keyword evidence="2" id="KW-1185">Reference proteome</keyword>
<name>A0ABW2IQL9_9GAMM</name>
<dbReference type="NCBIfam" id="TIGR04255">
    <property type="entry name" value="sporadTIGR04255"/>
    <property type="match status" value="1"/>
</dbReference>
<sequence>MSVSKLPSKLGKEPLVDVVFEMRFLPSTMASVVLPGMFMKQLGLKGGEKAIERLPLYDMPAEVRRREHGMRYQPLLRIHWDNYVLIISDHSVGVACKIPYRGWSEFRQKIMDVVAVIKESEVAVSVERIALKYVDLIPGSSVGEQLNRLNVSVEIGKHKLKNESFNLRMEIPGDHALHVVAIGAPAGVRARDSSSERKGAIVDVDSLSPVRFENWERLSESLPDMLDNLHAENKAMFFECLKSETIEYLEPSYE</sequence>
<dbReference type="InterPro" id="IPR026349">
    <property type="entry name" value="CHP04255"/>
</dbReference>
<dbReference type="Proteomes" id="UP001596506">
    <property type="component" value="Unassembled WGS sequence"/>
</dbReference>
<organism evidence="1 2">
    <name type="scientific">Marinobacter aromaticivorans</name>
    <dbReference type="NCBI Taxonomy" id="1494078"/>
    <lineage>
        <taxon>Bacteria</taxon>
        <taxon>Pseudomonadati</taxon>
        <taxon>Pseudomonadota</taxon>
        <taxon>Gammaproteobacteria</taxon>
        <taxon>Pseudomonadales</taxon>
        <taxon>Marinobacteraceae</taxon>
        <taxon>Marinobacter</taxon>
    </lineage>
</organism>
<dbReference type="EMBL" id="JBHTBD010000001">
    <property type="protein sequence ID" value="MFC7293267.1"/>
    <property type="molecule type" value="Genomic_DNA"/>
</dbReference>